<dbReference type="EMBL" id="BOON01000069">
    <property type="protein sequence ID" value="GII26204.1"/>
    <property type="molecule type" value="Genomic_DNA"/>
</dbReference>
<comment type="cofactor">
    <cofactor evidence="1">
        <name>Mg(2+)</name>
        <dbReference type="ChEBI" id="CHEBI:18420"/>
    </cofactor>
</comment>
<feature type="compositionally biased region" description="Low complexity" evidence="9">
    <location>
        <begin position="1"/>
        <end position="16"/>
    </location>
</feature>
<dbReference type="Gene3D" id="2.60.200.40">
    <property type="match status" value="1"/>
</dbReference>
<evidence type="ECO:0000313" key="12">
    <source>
        <dbReference type="Proteomes" id="UP000599074"/>
    </source>
</evidence>
<evidence type="ECO:0000256" key="9">
    <source>
        <dbReference type="SAM" id="MobiDB-lite"/>
    </source>
</evidence>
<dbReference type="InterPro" id="IPR017438">
    <property type="entry name" value="ATP-NAD_kinase_N"/>
</dbReference>
<evidence type="ECO:0000256" key="7">
    <source>
        <dbReference type="ARBA" id="ARBA00023209"/>
    </source>
</evidence>
<keyword evidence="4" id="KW-0547">Nucleotide-binding</keyword>
<evidence type="ECO:0000313" key="11">
    <source>
        <dbReference type="EMBL" id="GII26204.1"/>
    </source>
</evidence>
<dbReference type="InterPro" id="IPR016064">
    <property type="entry name" value="NAD/diacylglycerol_kinase_sf"/>
</dbReference>
<dbReference type="GO" id="GO:0005886">
    <property type="term" value="C:plasma membrane"/>
    <property type="evidence" value="ECO:0007669"/>
    <property type="project" value="TreeGrafter"/>
</dbReference>
<keyword evidence="3" id="KW-0808">Transferase</keyword>
<dbReference type="Proteomes" id="UP000599074">
    <property type="component" value="Unassembled WGS sequence"/>
</dbReference>
<evidence type="ECO:0000256" key="3">
    <source>
        <dbReference type="ARBA" id="ARBA00022679"/>
    </source>
</evidence>
<evidence type="ECO:0000256" key="4">
    <source>
        <dbReference type="ARBA" id="ARBA00022741"/>
    </source>
</evidence>
<keyword evidence="7" id="KW-0594">Phospholipid biosynthesis</keyword>
<dbReference type="GO" id="GO:0016301">
    <property type="term" value="F:kinase activity"/>
    <property type="evidence" value="ECO:0007669"/>
    <property type="project" value="UniProtKB-KW"/>
</dbReference>
<organism evidence="11 12">
    <name type="scientific">Planosporangium mesophilum</name>
    <dbReference type="NCBI Taxonomy" id="689768"/>
    <lineage>
        <taxon>Bacteria</taxon>
        <taxon>Bacillati</taxon>
        <taxon>Actinomycetota</taxon>
        <taxon>Actinomycetes</taxon>
        <taxon>Micromonosporales</taxon>
        <taxon>Micromonosporaceae</taxon>
        <taxon>Planosporangium</taxon>
    </lineage>
</organism>
<keyword evidence="7" id="KW-0443">Lipid metabolism</keyword>
<keyword evidence="6" id="KW-0067">ATP-binding</keyword>
<reference evidence="11" key="1">
    <citation type="submission" date="2021-01" db="EMBL/GenBank/DDBJ databases">
        <title>Whole genome shotgun sequence of Planosporangium mesophilum NBRC 109066.</title>
        <authorList>
            <person name="Komaki H."/>
            <person name="Tamura T."/>
        </authorList>
    </citation>
    <scope>NUCLEOTIDE SEQUENCE</scope>
    <source>
        <strain evidence="11">NBRC 109066</strain>
    </source>
</reference>
<name>A0A8J3TKD4_9ACTN</name>
<dbReference type="InterPro" id="IPR045540">
    <property type="entry name" value="YegS/DAGK_C"/>
</dbReference>
<keyword evidence="5 11" id="KW-0418">Kinase</keyword>
<protein>
    <submittedName>
        <fullName evidence="11">Sphingosine kinase</fullName>
    </submittedName>
</protein>
<evidence type="ECO:0000256" key="1">
    <source>
        <dbReference type="ARBA" id="ARBA00001946"/>
    </source>
</evidence>
<dbReference type="Pfam" id="PF19279">
    <property type="entry name" value="YegS_C"/>
    <property type="match status" value="1"/>
</dbReference>
<dbReference type="SUPFAM" id="SSF111331">
    <property type="entry name" value="NAD kinase/diacylglycerol kinase-like"/>
    <property type="match status" value="1"/>
</dbReference>
<dbReference type="GO" id="GO:0008654">
    <property type="term" value="P:phospholipid biosynthetic process"/>
    <property type="evidence" value="ECO:0007669"/>
    <property type="project" value="UniProtKB-KW"/>
</dbReference>
<dbReference type="Pfam" id="PF00781">
    <property type="entry name" value="DAGK_cat"/>
    <property type="match status" value="1"/>
</dbReference>
<feature type="region of interest" description="Disordered" evidence="9">
    <location>
        <begin position="1"/>
        <end position="23"/>
    </location>
</feature>
<evidence type="ECO:0000259" key="10">
    <source>
        <dbReference type="PROSITE" id="PS50146"/>
    </source>
</evidence>
<feature type="domain" description="DAGKc" evidence="10">
    <location>
        <begin position="19"/>
        <end position="149"/>
    </location>
</feature>
<evidence type="ECO:0000256" key="2">
    <source>
        <dbReference type="ARBA" id="ARBA00005983"/>
    </source>
</evidence>
<evidence type="ECO:0000256" key="8">
    <source>
        <dbReference type="ARBA" id="ARBA00023264"/>
    </source>
</evidence>
<evidence type="ECO:0000256" key="5">
    <source>
        <dbReference type="ARBA" id="ARBA00022777"/>
    </source>
</evidence>
<dbReference type="PANTHER" id="PTHR12358">
    <property type="entry name" value="SPHINGOSINE KINASE"/>
    <property type="match status" value="1"/>
</dbReference>
<keyword evidence="12" id="KW-1185">Reference proteome</keyword>
<dbReference type="GO" id="GO:0005524">
    <property type="term" value="F:ATP binding"/>
    <property type="evidence" value="ECO:0007669"/>
    <property type="project" value="UniProtKB-KW"/>
</dbReference>
<evidence type="ECO:0000256" key="6">
    <source>
        <dbReference type="ARBA" id="ARBA00022840"/>
    </source>
</evidence>
<dbReference type="InterPro" id="IPR001206">
    <property type="entry name" value="Diacylglycerol_kinase_cat_dom"/>
</dbReference>
<sequence length="313" mass="33425">MTDSSPAPASSAAAPPETVPATRSAVVVNPSKVLDLDERRREICGALAEAGWPEPLWLETTPSDPGCGQTRHAIASGVSVVFAFGGDGTVMACATELAGTDVALAVLPSGTGNLLAANLGLSSDVAEGVAIAVGGRRRRIDVGVVGDRCFTVMAGMGFDAEMLQATPEPLKRRVGWLAYLFAGLGRLRSRPMRVRIRLDSRPPMRRRARTVLVGNVGRLQGGIPLLPDAEPDDGYLDVAVLYPRTLGHWLSLAWGVLRRQRDIARFETFRARSVEVTSDRAQPRELDGDVIEPGRTLAVTVRDRALCLCVPGE</sequence>
<comment type="caution">
    <text evidence="11">The sequence shown here is derived from an EMBL/GenBank/DDBJ whole genome shotgun (WGS) entry which is preliminary data.</text>
</comment>
<dbReference type="AlphaFoldDB" id="A0A8J3TKD4"/>
<dbReference type="PROSITE" id="PS50146">
    <property type="entry name" value="DAGK"/>
    <property type="match status" value="1"/>
</dbReference>
<proteinExistence type="inferred from homology"/>
<dbReference type="PANTHER" id="PTHR12358:SF106">
    <property type="entry name" value="LIPID KINASE YEGS"/>
    <property type="match status" value="1"/>
</dbReference>
<keyword evidence="8" id="KW-1208">Phospholipid metabolism</keyword>
<dbReference type="InterPro" id="IPR050187">
    <property type="entry name" value="Lipid_Phosphate_FormReg"/>
</dbReference>
<comment type="similarity">
    <text evidence="2">Belongs to the diacylglycerol/lipid kinase family.</text>
</comment>
<accession>A0A8J3TKD4</accession>
<dbReference type="Gene3D" id="3.40.50.10330">
    <property type="entry name" value="Probable inorganic polyphosphate/atp-NAD kinase, domain 1"/>
    <property type="match status" value="1"/>
</dbReference>
<gene>
    <name evidence="11" type="ORF">Pme01_58010</name>
</gene>
<keyword evidence="7" id="KW-0444">Lipid biosynthesis</keyword>